<accession>A0ABD0KJJ3</accession>
<evidence type="ECO:0000256" key="3">
    <source>
        <dbReference type="ARBA" id="ARBA00022679"/>
    </source>
</evidence>
<name>A0ABD0KJJ3_9CAEN</name>
<evidence type="ECO:0000256" key="2">
    <source>
        <dbReference type="ARBA" id="ARBA00022676"/>
    </source>
</evidence>
<organism evidence="4 5">
    <name type="scientific">Batillaria attramentaria</name>
    <dbReference type="NCBI Taxonomy" id="370345"/>
    <lineage>
        <taxon>Eukaryota</taxon>
        <taxon>Metazoa</taxon>
        <taxon>Spiralia</taxon>
        <taxon>Lophotrochozoa</taxon>
        <taxon>Mollusca</taxon>
        <taxon>Gastropoda</taxon>
        <taxon>Caenogastropoda</taxon>
        <taxon>Sorbeoconcha</taxon>
        <taxon>Cerithioidea</taxon>
        <taxon>Batillariidae</taxon>
        <taxon>Batillaria</taxon>
    </lineage>
</organism>
<dbReference type="AlphaFoldDB" id="A0ABD0KJJ3"/>
<protein>
    <submittedName>
        <fullName evidence="4">Uncharacterized protein</fullName>
    </submittedName>
</protein>
<dbReference type="PANTHER" id="PTHR10730:SF53">
    <property type="entry name" value="GLYCOSYLTRANSFERASE 25 FAMILY MEMBER"/>
    <property type="match status" value="1"/>
</dbReference>
<gene>
    <name evidence="4" type="ORF">BaRGS_00021497</name>
</gene>
<evidence type="ECO:0000256" key="1">
    <source>
        <dbReference type="ARBA" id="ARBA00006721"/>
    </source>
</evidence>
<dbReference type="InterPro" id="IPR050757">
    <property type="entry name" value="Collagen_mod_GT25"/>
</dbReference>
<proteinExistence type="inferred from homology"/>
<comment type="caution">
    <text evidence="4">The sequence shown here is derived from an EMBL/GenBank/DDBJ whole genome shotgun (WGS) entry which is preliminary data.</text>
</comment>
<dbReference type="Proteomes" id="UP001519460">
    <property type="component" value="Unassembled WGS sequence"/>
</dbReference>
<dbReference type="PANTHER" id="PTHR10730">
    <property type="entry name" value="PROCOLLAGEN-LYSINE,2-OXOGLUTARATE 5-DIOXYGENASE/GLYCOSYLTRANSFERASE 25 FAMILY MEMBER"/>
    <property type="match status" value="1"/>
</dbReference>
<sequence>MAAVVWNRLEPSQKTRLHAFTLRTAMYKVFFYAVLLLSGLFSFSLNQPGSVRADDGAEIESFLPPTVVVALLVRNKAHTLPWFLGHLELLEYPKDRISLWIRSDHNVDNTTAILKEWISAVKPLYHSVDTKIDEKQIGASSACIILFSFASLVQRH</sequence>
<reference evidence="4 5" key="1">
    <citation type="journal article" date="2023" name="Sci. Data">
        <title>Genome assembly of the Korean intertidal mud-creeper Batillaria attramentaria.</title>
        <authorList>
            <person name="Patra A.K."/>
            <person name="Ho P.T."/>
            <person name="Jun S."/>
            <person name="Lee S.J."/>
            <person name="Kim Y."/>
            <person name="Won Y.J."/>
        </authorList>
    </citation>
    <scope>NUCLEOTIDE SEQUENCE [LARGE SCALE GENOMIC DNA]</scope>
    <source>
        <strain evidence="4">Wonlab-2016</strain>
    </source>
</reference>
<dbReference type="EMBL" id="JACVVK020000167">
    <property type="protein sequence ID" value="KAK7487269.1"/>
    <property type="molecule type" value="Genomic_DNA"/>
</dbReference>
<dbReference type="GO" id="GO:0016740">
    <property type="term" value="F:transferase activity"/>
    <property type="evidence" value="ECO:0007669"/>
    <property type="project" value="UniProtKB-KW"/>
</dbReference>
<keyword evidence="5" id="KW-1185">Reference proteome</keyword>
<evidence type="ECO:0000313" key="5">
    <source>
        <dbReference type="Proteomes" id="UP001519460"/>
    </source>
</evidence>
<comment type="similarity">
    <text evidence="1">Belongs to the glycosyltransferase 25 family.</text>
</comment>
<keyword evidence="3" id="KW-0808">Transferase</keyword>
<keyword evidence="2" id="KW-0328">Glycosyltransferase</keyword>
<evidence type="ECO:0000313" key="4">
    <source>
        <dbReference type="EMBL" id="KAK7487269.1"/>
    </source>
</evidence>